<dbReference type="InterPro" id="IPR043502">
    <property type="entry name" value="DNA/RNA_pol_sf"/>
</dbReference>
<accession>A0A814GJC8</accession>
<evidence type="ECO:0000313" key="2">
    <source>
        <dbReference type="EMBL" id="CAF0997102.1"/>
    </source>
</evidence>
<reference evidence="2" key="1">
    <citation type="submission" date="2021-02" db="EMBL/GenBank/DDBJ databases">
        <authorList>
            <person name="Nowell W R."/>
        </authorList>
    </citation>
    <scope>NUCLEOTIDE SEQUENCE</scope>
    <source>
        <strain evidence="2">Ploen Becks lab</strain>
    </source>
</reference>
<feature type="domain" description="Reverse transcriptase" evidence="1">
    <location>
        <begin position="50"/>
        <end position="142"/>
    </location>
</feature>
<protein>
    <recommendedName>
        <fullName evidence="1">Reverse transcriptase domain-containing protein</fullName>
    </recommendedName>
</protein>
<dbReference type="Pfam" id="PF00078">
    <property type="entry name" value="RVT_1"/>
    <property type="match status" value="1"/>
</dbReference>
<dbReference type="FunFam" id="3.30.70.270:FF:000003">
    <property type="entry name" value="Transposon Ty3-G Gag-Pol polyprotein"/>
    <property type="match status" value="1"/>
</dbReference>
<dbReference type="CDD" id="cd01647">
    <property type="entry name" value="RT_LTR"/>
    <property type="match status" value="1"/>
</dbReference>
<dbReference type="Proteomes" id="UP000663879">
    <property type="component" value="Unassembled WGS sequence"/>
</dbReference>
<sequence>MVPESELNSKEFENFKELKKDASPRRTMFADSIENLGAYVLGRLGLRLRKEKAAFTTPDGYFEFHRLPFGPKNGPSDYCRIMQMILGDLEFVEVYMDDITIHSMDFISHCKNIKKVLKRLKKANLKINPRKCKWFAKQIRLLRHIVSNKPCK</sequence>
<proteinExistence type="predicted"/>
<dbReference type="OrthoDB" id="775972at2759"/>
<dbReference type="InterPro" id="IPR043128">
    <property type="entry name" value="Rev_trsase/Diguanyl_cyclase"/>
</dbReference>
<dbReference type="InterPro" id="IPR053134">
    <property type="entry name" value="RNA-dir_DNA_polymerase"/>
</dbReference>
<dbReference type="SUPFAM" id="SSF56672">
    <property type="entry name" value="DNA/RNA polymerases"/>
    <property type="match status" value="1"/>
</dbReference>
<dbReference type="PANTHER" id="PTHR24559:SF444">
    <property type="entry name" value="REVERSE TRANSCRIPTASE DOMAIN-CONTAINING PROTEIN"/>
    <property type="match status" value="1"/>
</dbReference>
<gene>
    <name evidence="2" type="ORF">OXX778_LOCUS16214</name>
</gene>
<dbReference type="Gene3D" id="3.30.70.270">
    <property type="match status" value="1"/>
</dbReference>
<evidence type="ECO:0000259" key="1">
    <source>
        <dbReference type="Pfam" id="PF00078"/>
    </source>
</evidence>
<dbReference type="PANTHER" id="PTHR24559">
    <property type="entry name" value="TRANSPOSON TY3-I GAG-POL POLYPROTEIN"/>
    <property type="match status" value="1"/>
</dbReference>
<dbReference type="AlphaFoldDB" id="A0A814GJC8"/>
<organism evidence="2 3">
    <name type="scientific">Brachionus calyciflorus</name>
    <dbReference type="NCBI Taxonomy" id="104777"/>
    <lineage>
        <taxon>Eukaryota</taxon>
        <taxon>Metazoa</taxon>
        <taxon>Spiralia</taxon>
        <taxon>Gnathifera</taxon>
        <taxon>Rotifera</taxon>
        <taxon>Eurotatoria</taxon>
        <taxon>Monogononta</taxon>
        <taxon>Pseudotrocha</taxon>
        <taxon>Ploima</taxon>
        <taxon>Brachionidae</taxon>
        <taxon>Brachionus</taxon>
    </lineage>
</organism>
<dbReference type="EMBL" id="CAJNOC010003770">
    <property type="protein sequence ID" value="CAF0997102.1"/>
    <property type="molecule type" value="Genomic_DNA"/>
</dbReference>
<keyword evidence="3" id="KW-1185">Reference proteome</keyword>
<dbReference type="InterPro" id="IPR000477">
    <property type="entry name" value="RT_dom"/>
</dbReference>
<name>A0A814GJC8_9BILA</name>
<evidence type="ECO:0000313" key="3">
    <source>
        <dbReference type="Proteomes" id="UP000663879"/>
    </source>
</evidence>
<comment type="caution">
    <text evidence="2">The sequence shown here is derived from an EMBL/GenBank/DDBJ whole genome shotgun (WGS) entry which is preliminary data.</text>
</comment>